<gene>
    <name evidence="1" type="ORF">FKW44_011297</name>
</gene>
<evidence type="ECO:0000313" key="1">
    <source>
        <dbReference type="EMBL" id="QQP50328.1"/>
    </source>
</evidence>
<evidence type="ECO:0000313" key="2">
    <source>
        <dbReference type="Proteomes" id="UP000595437"/>
    </source>
</evidence>
<dbReference type="Proteomes" id="UP000595437">
    <property type="component" value="Chromosome 7"/>
</dbReference>
<sequence>MSARDICEEMNVDAVLQQKRLRFTKRHFLYEASDEPLRDALKKLEVTFSMLLLML</sequence>
<protein>
    <submittedName>
        <fullName evidence="1">Zinc finger MYMtype protein 1like</fullName>
    </submittedName>
</protein>
<reference evidence="2" key="1">
    <citation type="submission" date="2021-01" db="EMBL/GenBank/DDBJ databases">
        <title>Caligus Genome Assembly.</title>
        <authorList>
            <person name="Gallardo-Escarate C."/>
        </authorList>
    </citation>
    <scope>NUCLEOTIDE SEQUENCE [LARGE SCALE GENOMIC DNA]</scope>
</reference>
<accession>A0A7T8HHU9</accession>
<proteinExistence type="predicted"/>
<keyword evidence="2" id="KW-1185">Reference proteome</keyword>
<dbReference type="AlphaFoldDB" id="A0A7T8HHU9"/>
<name>A0A7T8HHU9_CALRO</name>
<organism evidence="1 2">
    <name type="scientific">Caligus rogercresseyi</name>
    <name type="common">Sea louse</name>
    <dbReference type="NCBI Taxonomy" id="217165"/>
    <lineage>
        <taxon>Eukaryota</taxon>
        <taxon>Metazoa</taxon>
        <taxon>Ecdysozoa</taxon>
        <taxon>Arthropoda</taxon>
        <taxon>Crustacea</taxon>
        <taxon>Multicrustacea</taxon>
        <taxon>Hexanauplia</taxon>
        <taxon>Copepoda</taxon>
        <taxon>Siphonostomatoida</taxon>
        <taxon>Caligidae</taxon>
        <taxon>Caligus</taxon>
    </lineage>
</organism>
<dbReference type="EMBL" id="CP045896">
    <property type="protein sequence ID" value="QQP50328.1"/>
    <property type="molecule type" value="Genomic_DNA"/>
</dbReference>